<name>A0AC61DEH3_9FIRM</name>
<reference evidence="1" key="1">
    <citation type="submission" date="2017-10" db="EMBL/GenBank/DDBJ databases">
        <title>Genome sequence of cellulolytic Lachnospiraceae bacterium XHS1971 isolated from hotspring sediment.</title>
        <authorList>
            <person name="Vasudevan G."/>
            <person name="Joshi A.J."/>
            <person name="Hivarkar S."/>
            <person name="Lanjekar V.B."/>
            <person name="Dhakephalkar P.K."/>
            <person name="Dagar S."/>
        </authorList>
    </citation>
    <scope>NUCLEOTIDE SEQUENCE</scope>
    <source>
        <strain evidence="1">XHS1971</strain>
    </source>
</reference>
<dbReference type="EMBL" id="PEDL01000002">
    <property type="protein sequence ID" value="PHV71689.1"/>
    <property type="molecule type" value="Genomic_DNA"/>
</dbReference>
<evidence type="ECO:0000313" key="2">
    <source>
        <dbReference type="Proteomes" id="UP000224460"/>
    </source>
</evidence>
<evidence type="ECO:0000313" key="1">
    <source>
        <dbReference type="EMBL" id="PHV71689.1"/>
    </source>
</evidence>
<sequence length="78" mass="9345">MDNYITLFEKFTGYIDWKLFQACAVKLNSDFKIRSFYTHHHLASMIYFHICEHDGLRDLNQSIQDTDTLSILLTTYQY</sequence>
<accession>A0AC61DEH3</accession>
<proteinExistence type="predicted"/>
<organism evidence="1 2">
    <name type="scientific">Sporanaerobium hydrogeniformans</name>
    <dbReference type="NCBI Taxonomy" id="3072179"/>
    <lineage>
        <taxon>Bacteria</taxon>
        <taxon>Bacillati</taxon>
        <taxon>Bacillota</taxon>
        <taxon>Clostridia</taxon>
        <taxon>Lachnospirales</taxon>
        <taxon>Lachnospiraceae</taxon>
        <taxon>Sporanaerobium</taxon>
    </lineage>
</organism>
<protein>
    <submittedName>
        <fullName evidence="1">Uncharacterized protein</fullName>
    </submittedName>
</protein>
<keyword evidence="2" id="KW-1185">Reference proteome</keyword>
<gene>
    <name evidence="1" type="ORF">CS063_03765</name>
</gene>
<comment type="caution">
    <text evidence="1">The sequence shown here is derived from an EMBL/GenBank/DDBJ whole genome shotgun (WGS) entry which is preliminary data.</text>
</comment>
<dbReference type="Proteomes" id="UP000224460">
    <property type="component" value="Unassembled WGS sequence"/>
</dbReference>